<feature type="non-terminal residue" evidence="5">
    <location>
        <position position="620"/>
    </location>
</feature>
<dbReference type="InterPro" id="IPR013762">
    <property type="entry name" value="Integrase-like_cat_sf"/>
</dbReference>
<dbReference type="SUPFAM" id="SSF56672">
    <property type="entry name" value="DNA/RNA polymerases"/>
    <property type="match status" value="1"/>
</dbReference>
<dbReference type="InterPro" id="IPR000477">
    <property type="entry name" value="RT_dom"/>
</dbReference>
<dbReference type="Gene3D" id="3.30.70.270">
    <property type="match status" value="1"/>
</dbReference>
<reference evidence="5" key="1">
    <citation type="submission" date="2023-07" db="EMBL/GenBank/DDBJ databases">
        <authorList>
            <person name="Stuckert A."/>
        </authorList>
    </citation>
    <scope>NUCLEOTIDE SEQUENCE</scope>
</reference>
<dbReference type="PANTHER" id="PTHR33050:SF7">
    <property type="entry name" value="RIBONUCLEASE H"/>
    <property type="match status" value="1"/>
</dbReference>
<dbReference type="InterPro" id="IPR043128">
    <property type="entry name" value="Rev_trsase/Diguanyl_cyclase"/>
</dbReference>
<comment type="similarity">
    <text evidence="1">Belongs to the beta type-B retroviral polymerase family. HERV class-II K(HML-2) pol subfamily.</text>
</comment>
<evidence type="ECO:0000259" key="4">
    <source>
        <dbReference type="Pfam" id="PF00078"/>
    </source>
</evidence>
<evidence type="ECO:0000313" key="5">
    <source>
        <dbReference type="EMBL" id="CAJ0921641.1"/>
    </source>
</evidence>
<dbReference type="Pfam" id="PF00078">
    <property type="entry name" value="RVT_1"/>
    <property type="match status" value="1"/>
</dbReference>
<comment type="caution">
    <text evidence="5">The sequence shown here is derived from an EMBL/GenBank/DDBJ whole genome shotgun (WGS) entry which is preliminary data.</text>
</comment>
<dbReference type="EC" id="3.1.26.4" evidence="2"/>
<organism evidence="5 6">
    <name type="scientific">Ranitomeya imitator</name>
    <name type="common">mimic poison frog</name>
    <dbReference type="NCBI Taxonomy" id="111125"/>
    <lineage>
        <taxon>Eukaryota</taxon>
        <taxon>Metazoa</taxon>
        <taxon>Chordata</taxon>
        <taxon>Craniata</taxon>
        <taxon>Vertebrata</taxon>
        <taxon>Euteleostomi</taxon>
        <taxon>Amphibia</taxon>
        <taxon>Batrachia</taxon>
        <taxon>Anura</taxon>
        <taxon>Neobatrachia</taxon>
        <taxon>Hyloidea</taxon>
        <taxon>Dendrobatidae</taxon>
        <taxon>Dendrobatinae</taxon>
        <taxon>Ranitomeya</taxon>
    </lineage>
</organism>
<proteinExistence type="inferred from homology"/>
<dbReference type="InterPro" id="IPR052055">
    <property type="entry name" value="Hepadnavirus_pol/RT"/>
</dbReference>
<dbReference type="InterPro" id="IPR011010">
    <property type="entry name" value="DNA_brk_join_enz"/>
</dbReference>
<feature type="domain" description="Reverse transcriptase" evidence="4">
    <location>
        <begin position="73"/>
        <end position="195"/>
    </location>
</feature>
<dbReference type="SUPFAM" id="SSF56349">
    <property type="entry name" value="DNA breaking-rejoining enzymes"/>
    <property type="match status" value="1"/>
</dbReference>
<dbReference type="CDD" id="cd09275">
    <property type="entry name" value="RNase_HI_RT_DIRS1"/>
    <property type="match status" value="1"/>
</dbReference>
<keyword evidence="6" id="KW-1185">Reference proteome</keyword>
<protein>
    <recommendedName>
        <fullName evidence="2">ribonuclease H</fullName>
        <ecNumber evidence="2">3.1.26.4</ecNumber>
    </recommendedName>
</protein>
<dbReference type="PANTHER" id="PTHR33050">
    <property type="entry name" value="REVERSE TRANSCRIPTASE DOMAIN-CONTAINING PROTEIN"/>
    <property type="match status" value="1"/>
</dbReference>
<dbReference type="Gene3D" id="1.10.443.10">
    <property type="entry name" value="Intergrase catalytic core"/>
    <property type="match status" value="1"/>
</dbReference>
<evidence type="ECO:0000313" key="6">
    <source>
        <dbReference type="Proteomes" id="UP001176940"/>
    </source>
</evidence>
<evidence type="ECO:0000256" key="2">
    <source>
        <dbReference type="ARBA" id="ARBA00012180"/>
    </source>
</evidence>
<dbReference type="EMBL" id="CAUEEQ010002069">
    <property type="protein sequence ID" value="CAJ0921641.1"/>
    <property type="molecule type" value="Genomic_DNA"/>
</dbReference>
<accession>A0ABN9KSH0</accession>
<dbReference type="InterPro" id="IPR043502">
    <property type="entry name" value="DNA/RNA_pol_sf"/>
</dbReference>
<evidence type="ECO:0000256" key="1">
    <source>
        <dbReference type="ARBA" id="ARBA00010879"/>
    </source>
</evidence>
<keyword evidence="3" id="KW-0233">DNA recombination</keyword>
<evidence type="ECO:0000256" key="3">
    <source>
        <dbReference type="ARBA" id="ARBA00023172"/>
    </source>
</evidence>
<sequence>MQARSKGSEIRMDRKQWVSKAYQVGIICSSHKHTLQERQSRWTAAYQVGIICSSHKHTLQERQSRWTAAYQERQSRWTAAYLWVDNDRFQKFLRVAVTINSEIRHFQFAAMPFGLSTAPRIFMKIMLEGMTYLPQKETLIVPYLDDFLVIGNSVTQCADRLAHAISSLQDLSWIINTNKSRLTPLSCQAFLGFHLDSISQKCLLPQLRGKDVRILSDNTTTVAYLNRQGGTRSETLMSSATEILNLAGSHLTSLTALHIRWENNQQADFLSRYTLKQGEWCLNQQIFQDIVSLWGRPQVDLFATRRNKKVRRLASLPLADHPDILDALQAPWQFSLAYAFPPIILLPQVIRKIRDEGARDKLVLKPDPSYLPKVAKKFHRSQEIILPTFFSNPSTPEEQKYHTLDVKRVVLKYIERTSSWRQCRALFISFQGHKKGHGITKSTLSPWIRESIRLAYSASKENPPEGITAHSTRAMASSWAERGEVPIETICKAATWSNPSTFYNHYTLDLSSTSDLDFGRTVLSTDLEWLVNLRKSRQVPTTRQRFLGILLDSEAQQCFLPEEKKSDSIRKVERVRNNPVLTLRQAMSLLGSLTSCLPGVQWAQMEKIKDLSQHERESSQ</sequence>
<name>A0ABN9KSH0_9NEOB</name>
<dbReference type="Proteomes" id="UP001176940">
    <property type="component" value="Unassembled WGS sequence"/>
</dbReference>
<gene>
    <name evidence="5" type="ORF">RIMI_LOCUS1571414</name>
</gene>